<dbReference type="Proteomes" id="UP000683360">
    <property type="component" value="Unassembled WGS sequence"/>
</dbReference>
<dbReference type="OrthoDB" id="5958466at2759"/>
<dbReference type="AlphaFoldDB" id="A0A8S3SPA4"/>
<evidence type="ECO:0000313" key="1">
    <source>
        <dbReference type="EMBL" id="CAG2219888.1"/>
    </source>
</evidence>
<comment type="caution">
    <text evidence="1">The sequence shown here is derived from an EMBL/GenBank/DDBJ whole genome shotgun (WGS) entry which is preliminary data.</text>
</comment>
<proteinExistence type="predicted"/>
<protein>
    <submittedName>
        <fullName evidence="1">Uncharacterized protein</fullName>
    </submittedName>
</protein>
<gene>
    <name evidence="1" type="ORF">MEDL_33428</name>
</gene>
<accession>A0A8S3SPA4</accession>
<reference evidence="1" key="1">
    <citation type="submission" date="2021-03" db="EMBL/GenBank/DDBJ databases">
        <authorList>
            <person name="Bekaert M."/>
        </authorList>
    </citation>
    <scope>NUCLEOTIDE SEQUENCE</scope>
</reference>
<organism evidence="1 2">
    <name type="scientific">Mytilus edulis</name>
    <name type="common">Blue mussel</name>
    <dbReference type="NCBI Taxonomy" id="6550"/>
    <lineage>
        <taxon>Eukaryota</taxon>
        <taxon>Metazoa</taxon>
        <taxon>Spiralia</taxon>
        <taxon>Lophotrochozoa</taxon>
        <taxon>Mollusca</taxon>
        <taxon>Bivalvia</taxon>
        <taxon>Autobranchia</taxon>
        <taxon>Pteriomorphia</taxon>
        <taxon>Mytilida</taxon>
        <taxon>Mytiloidea</taxon>
        <taxon>Mytilidae</taxon>
        <taxon>Mytilinae</taxon>
        <taxon>Mytilus</taxon>
    </lineage>
</organism>
<evidence type="ECO:0000313" key="2">
    <source>
        <dbReference type="Proteomes" id="UP000683360"/>
    </source>
</evidence>
<dbReference type="EMBL" id="CAJPWZ010001646">
    <property type="protein sequence ID" value="CAG2219888.1"/>
    <property type="molecule type" value="Genomic_DNA"/>
</dbReference>
<keyword evidence="2" id="KW-1185">Reference proteome</keyword>
<sequence>MEKQITGERNYRYICANVIPFLRPNVLQDEVISKSAQSLTKLDENITVIQSKRNESKEVLDRKTDDFQSRNYITGKMATCSNKPRPTCLKEQQNYTTLDRLLKDVAEPVVRKRFDKEFDPTALQKTLNRESFILKKLVNRKQWNILFPPRG</sequence>
<name>A0A8S3SPA4_MYTED</name>